<dbReference type="EMBL" id="CU928168">
    <property type="protein sequence ID" value="CAR22926.1"/>
    <property type="molecule type" value="Genomic_DNA"/>
</dbReference>
<dbReference type="Proteomes" id="UP000002036">
    <property type="component" value="Chromosome D"/>
</dbReference>
<evidence type="ECO:0000313" key="4">
    <source>
        <dbReference type="Proteomes" id="UP000002036"/>
    </source>
</evidence>
<dbReference type="AlphaFoldDB" id="C5DFH1"/>
<dbReference type="GO" id="GO:0005634">
    <property type="term" value="C:nucleus"/>
    <property type="evidence" value="ECO:0007669"/>
    <property type="project" value="TreeGrafter"/>
</dbReference>
<dbReference type="PANTHER" id="PTHR28626:SF3">
    <property type="entry name" value="SRR1-LIKE PROTEIN"/>
    <property type="match status" value="1"/>
</dbReference>
<dbReference type="GO" id="GO:0005737">
    <property type="term" value="C:cytoplasm"/>
    <property type="evidence" value="ECO:0007669"/>
    <property type="project" value="TreeGrafter"/>
</dbReference>
<accession>C5DFH1</accession>
<dbReference type="InterPro" id="IPR040044">
    <property type="entry name" value="SRR1L"/>
</dbReference>
<dbReference type="FunCoup" id="C5DFH1">
    <property type="interactions" value="83"/>
</dbReference>
<comment type="similarity">
    <text evidence="1">Belongs to the SRR1 family.</text>
</comment>
<evidence type="ECO:0000256" key="1">
    <source>
        <dbReference type="ARBA" id="ARBA00009856"/>
    </source>
</evidence>
<dbReference type="RefSeq" id="XP_002553364.1">
    <property type="nucleotide sequence ID" value="XM_002553318.1"/>
</dbReference>
<proteinExistence type="inferred from homology"/>
<name>C5DFH1_LACTC</name>
<dbReference type="OMA" id="THIRCLA"/>
<organism evidence="3 4">
    <name type="scientific">Lachancea thermotolerans (strain ATCC 56472 / CBS 6340 / NRRL Y-8284)</name>
    <name type="common">Yeast</name>
    <name type="synonym">Kluyveromyces thermotolerans</name>
    <dbReference type="NCBI Taxonomy" id="559295"/>
    <lineage>
        <taxon>Eukaryota</taxon>
        <taxon>Fungi</taxon>
        <taxon>Dikarya</taxon>
        <taxon>Ascomycota</taxon>
        <taxon>Saccharomycotina</taxon>
        <taxon>Saccharomycetes</taxon>
        <taxon>Saccharomycetales</taxon>
        <taxon>Saccharomycetaceae</taxon>
        <taxon>Lachancea</taxon>
    </lineage>
</organism>
<dbReference type="PANTHER" id="PTHR28626">
    <property type="entry name" value="SRR1-LIKE PROTEIN"/>
    <property type="match status" value="1"/>
</dbReference>
<evidence type="ECO:0000313" key="3">
    <source>
        <dbReference type="EMBL" id="CAR22926.1"/>
    </source>
</evidence>
<dbReference type="HOGENOM" id="CLU_084828_0_0_1"/>
<reference evidence="3 4" key="1">
    <citation type="journal article" date="2009" name="Genome Res.">
        <title>Comparative genomics of protoploid Saccharomycetaceae.</title>
        <authorList>
            <consortium name="The Genolevures Consortium"/>
            <person name="Souciet J.-L."/>
            <person name="Dujon B."/>
            <person name="Gaillardin C."/>
            <person name="Johnston M."/>
            <person name="Baret P.V."/>
            <person name="Cliften P."/>
            <person name="Sherman D.J."/>
            <person name="Weissenbach J."/>
            <person name="Westhof E."/>
            <person name="Wincker P."/>
            <person name="Jubin C."/>
            <person name="Poulain J."/>
            <person name="Barbe V."/>
            <person name="Segurens B."/>
            <person name="Artiguenave F."/>
            <person name="Anthouard V."/>
            <person name="Vacherie B."/>
            <person name="Val M.-E."/>
            <person name="Fulton R.S."/>
            <person name="Minx P."/>
            <person name="Wilson R."/>
            <person name="Durrens P."/>
            <person name="Jean G."/>
            <person name="Marck C."/>
            <person name="Martin T."/>
            <person name="Nikolski M."/>
            <person name="Rolland T."/>
            <person name="Seret M.-L."/>
            <person name="Casaregola S."/>
            <person name="Despons L."/>
            <person name="Fairhead C."/>
            <person name="Fischer G."/>
            <person name="Lafontaine I."/>
            <person name="Leh V."/>
            <person name="Lemaire M."/>
            <person name="de Montigny J."/>
            <person name="Neuveglise C."/>
            <person name="Thierry A."/>
            <person name="Blanc-Lenfle I."/>
            <person name="Bleykasten C."/>
            <person name="Diffels J."/>
            <person name="Fritsch E."/>
            <person name="Frangeul L."/>
            <person name="Goeffon A."/>
            <person name="Jauniaux N."/>
            <person name="Kachouri-Lafond R."/>
            <person name="Payen C."/>
            <person name="Potier S."/>
            <person name="Pribylova L."/>
            <person name="Ozanne C."/>
            <person name="Richard G.-F."/>
            <person name="Sacerdot C."/>
            <person name="Straub M.-L."/>
            <person name="Talla E."/>
        </authorList>
    </citation>
    <scope>NUCLEOTIDE SEQUENCE [LARGE SCALE GENOMIC DNA]</scope>
    <source>
        <strain evidence="4">ATCC 56472 / CBS 6340 / NRRL Y-8284</strain>
    </source>
</reference>
<dbReference type="InParanoid" id="C5DFH1"/>
<protein>
    <submittedName>
        <fullName evidence="3">KLTH0D15048p</fullName>
    </submittedName>
</protein>
<evidence type="ECO:0000259" key="2">
    <source>
        <dbReference type="Pfam" id="PF07985"/>
    </source>
</evidence>
<dbReference type="GeneID" id="8295608"/>
<dbReference type="Pfam" id="PF07985">
    <property type="entry name" value="SRR1"/>
    <property type="match status" value="1"/>
</dbReference>
<dbReference type="InterPro" id="IPR012942">
    <property type="entry name" value="SRR1-like"/>
</dbReference>
<feature type="domain" description="SRR1-like" evidence="2">
    <location>
        <begin position="44"/>
        <end position="261"/>
    </location>
</feature>
<dbReference type="KEGG" id="lth:KLTH0D15048g"/>
<dbReference type="OrthoDB" id="551431at2759"/>
<gene>
    <name evidence="3" type="ordered locus">KLTH0D15048g</name>
</gene>
<keyword evidence="4" id="KW-1185">Reference proteome</keyword>
<dbReference type="eggNOG" id="KOG3131">
    <property type="taxonomic scope" value="Eukaryota"/>
</dbReference>
<sequence>MTESLESGFRQVRRTKEPRGQVGFDVSLAKHRETVRSSEMFKNLKEHLEPHSKDIRRVRCLAIGSFHEEFAALYQLALLLETCDHLKPSEGEPIRVSVYDPVFTTSDQDFIKNLGPDWSVDEETPWEPSEARYVLFFLPHAPLDLTERVVTLDRPHLWLANHIVKHTDRYTKLQLFDKYPVLSKLLNSLVNAQESVPDSEFKPFVSRKNRRKNKTRIQEQVVDYSAIPTHFSKCKILTDFNNGKTLADQPWINSFSDLTLHLIE</sequence>